<evidence type="ECO:0000256" key="1">
    <source>
        <dbReference type="ARBA" id="ARBA00022679"/>
    </source>
</evidence>
<dbReference type="Proteomes" id="UP000813444">
    <property type="component" value="Unassembled WGS sequence"/>
</dbReference>
<feature type="non-terminal residue" evidence="2">
    <location>
        <position position="1"/>
    </location>
</feature>
<dbReference type="AlphaFoldDB" id="A0A8K0SF18"/>
<dbReference type="Gene3D" id="3.30.1600.10">
    <property type="entry name" value="SIR2/SIRT2 'Small Domain"/>
    <property type="match status" value="1"/>
</dbReference>
<gene>
    <name evidence="2" type="ORF">B0I35DRAFT_363118</name>
</gene>
<dbReference type="OrthoDB" id="2919105at2759"/>
<reference evidence="2" key="1">
    <citation type="journal article" date="2021" name="Nat. Commun.">
        <title>Genetic determinants of endophytism in the Arabidopsis root mycobiome.</title>
        <authorList>
            <person name="Mesny F."/>
            <person name="Miyauchi S."/>
            <person name="Thiergart T."/>
            <person name="Pickel B."/>
            <person name="Atanasova L."/>
            <person name="Karlsson M."/>
            <person name="Huettel B."/>
            <person name="Barry K.W."/>
            <person name="Haridas S."/>
            <person name="Chen C."/>
            <person name="Bauer D."/>
            <person name="Andreopoulos W."/>
            <person name="Pangilinan J."/>
            <person name="LaButti K."/>
            <person name="Riley R."/>
            <person name="Lipzen A."/>
            <person name="Clum A."/>
            <person name="Drula E."/>
            <person name="Henrissat B."/>
            <person name="Kohler A."/>
            <person name="Grigoriev I.V."/>
            <person name="Martin F.M."/>
            <person name="Hacquard S."/>
        </authorList>
    </citation>
    <scope>NUCLEOTIDE SEQUENCE</scope>
    <source>
        <strain evidence="2">MPI-CAGE-CH-0235</strain>
    </source>
</reference>
<proteinExistence type="predicted"/>
<evidence type="ECO:0000313" key="3">
    <source>
        <dbReference type="Proteomes" id="UP000813444"/>
    </source>
</evidence>
<organism evidence="2 3">
    <name type="scientific">Stachybotrys elegans</name>
    <dbReference type="NCBI Taxonomy" id="80388"/>
    <lineage>
        <taxon>Eukaryota</taxon>
        <taxon>Fungi</taxon>
        <taxon>Dikarya</taxon>
        <taxon>Ascomycota</taxon>
        <taxon>Pezizomycotina</taxon>
        <taxon>Sordariomycetes</taxon>
        <taxon>Hypocreomycetidae</taxon>
        <taxon>Hypocreales</taxon>
        <taxon>Stachybotryaceae</taxon>
        <taxon>Stachybotrys</taxon>
    </lineage>
</organism>
<comment type="caution">
    <text evidence="2">The sequence shown here is derived from an EMBL/GenBank/DDBJ whole genome shotgun (WGS) entry which is preliminary data.</text>
</comment>
<dbReference type="SUPFAM" id="SSF52467">
    <property type="entry name" value="DHS-like NAD/FAD-binding domain"/>
    <property type="match status" value="1"/>
</dbReference>
<dbReference type="InterPro" id="IPR026591">
    <property type="entry name" value="Sirtuin_cat_small_dom_sf"/>
</dbReference>
<dbReference type="EMBL" id="JAGPNK010000022">
    <property type="protein sequence ID" value="KAH7304590.1"/>
    <property type="molecule type" value="Genomic_DNA"/>
</dbReference>
<dbReference type="Gene3D" id="3.40.50.1220">
    <property type="entry name" value="TPP-binding domain"/>
    <property type="match status" value="1"/>
</dbReference>
<keyword evidence="3" id="KW-1185">Reference proteome</keyword>
<name>A0A8K0SF18_9HYPO</name>
<dbReference type="InterPro" id="IPR029035">
    <property type="entry name" value="DHS-like_NAD/FAD-binding_dom"/>
</dbReference>
<keyword evidence="1" id="KW-0808">Transferase</keyword>
<protein>
    <submittedName>
        <fullName evidence="2">Uncharacterized protein</fullName>
    </submittedName>
</protein>
<dbReference type="GO" id="GO:0016740">
    <property type="term" value="F:transferase activity"/>
    <property type="evidence" value="ECO:0007669"/>
    <property type="project" value="UniProtKB-KW"/>
</dbReference>
<sequence length="84" mass="9654">EQLFNASLYNYNKTTESFHTMVREIAKITKNAKPIPFHYFLAFLAQEGCLICLYFQNINCINTKIKPLSTNVPLNTKGPWLATI</sequence>
<evidence type="ECO:0000313" key="2">
    <source>
        <dbReference type="EMBL" id="KAH7304590.1"/>
    </source>
</evidence>
<accession>A0A8K0SF18</accession>